<name>A0ABV6NH66_9BACI</name>
<keyword evidence="1" id="KW-0808">Transferase</keyword>
<dbReference type="Proteomes" id="UP001589833">
    <property type="component" value="Unassembled WGS sequence"/>
</dbReference>
<dbReference type="InterPro" id="IPR014254">
    <property type="entry name" value="Spore_coat_YutH"/>
</dbReference>
<keyword evidence="2" id="KW-1185">Reference proteome</keyword>
<dbReference type="NCBIfam" id="TIGR02905">
    <property type="entry name" value="spore_yutH"/>
    <property type="match status" value="1"/>
</dbReference>
<dbReference type="EMBL" id="JBHLTR010000013">
    <property type="protein sequence ID" value="MFC0559493.1"/>
    <property type="molecule type" value="Genomic_DNA"/>
</dbReference>
<dbReference type="InterPro" id="IPR011009">
    <property type="entry name" value="Kinase-like_dom_sf"/>
</dbReference>
<dbReference type="Gene3D" id="3.90.1200.10">
    <property type="match status" value="1"/>
</dbReference>
<dbReference type="InterPro" id="IPR047175">
    <property type="entry name" value="CotS-like"/>
</dbReference>
<dbReference type="RefSeq" id="WP_273841499.1">
    <property type="nucleotide sequence ID" value="NZ_JAQQWT010000004.1"/>
</dbReference>
<reference evidence="1 2" key="1">
    <citation type="submission" date="2024-09" db="EMBL/GenBank/DDBJ databases">
        <authorList>
            <person name="Sun Q."/>
            <person name="Mori K."/>
        </authorList>
    </citation>
    <scope>NUCLEOTIDE SEQUENCE [LARGE SCALE GENOMIC DNA]</scope>
    <source>
        <strain evidence="1 2">NCAIM B.02301</strain>
    </source>
</reference>
<proteinExistence type="predicted"/>
<sequence length="347" mass="41503">MFERNLYDIYGIYCETRFSVGEYDGFEAGGKSYILLPKEECMLQEEEMLAYSDYLRRVGDTSILEPLPTLYKGRSGLIDGQEVYVCPLPNGEERERQAIFRFQSVEEKGAHLATVHYFGKQLVYNKKGYDFFGQWPKLWETRLEQLEGWYQQILYEGPRSYVDEAFLFSYPYFMGLTENAIQYVVDATIDDRSLEQEKPTICHRRFNDRTWLVLSEAGDIVKRPTEFVYDHPCRDVAEWIRDQHWTEEAFSWEKINTFIRGYEQYETFTTYSWKLLYARLLFPLHYFEAVEDYYRSQITDEKIKRGQSFLHILQNEHKNERFLKEFAEHVLMTRGVGTHQVPPIDWL</sequence>
<protein>
    <submittedName>
        <fullName evidence="1">Spore coat putative kinase YutH</fullName>
    </submittedName>
</protein>
<comment type="caution">
    <text evidence="1">The sequence shown here is derived from an EMBL/GenBank/DDBJ whole genome shotgun (WGS) entry which is preliminary data.</text>
</comment>
<gene>
    <name evidence="1" type="primary">yutH</name>
    <name evidence="1" type="ORF">ACFFH4_10570</name>
</gene>
<keyword evidence="1" id="KW-0418">Kinase</keyword>
<evidence type="ECO:0000313" key="2">
    <source>
        <dbReference type="Proteomes" id="UP001589833"/>
    </source>
</evidence>
<dbReference type="PANTHER" id="PTHR39179:SF2">
    <property type="entry name" value="ENDOSPORE COAT-ASSOCIATED PROTEIN YUTH"/>
    <property type="match status" value="1"/>
</dbReference>
<evidence type="ECO:0000313" key="1">
    <source>
        <dbReference type="EMBL" id="MFC0559493.1"/>
    </source>
</evidence>
<accession>A0ABV6NH66</accession>
<dbReference type="SUPFAM" id="SSF56112">
    <property type="entry name" value="Protein kinase-like (PK-like)"/>
    <property type="match status" value="1"/>
</dbReference>
<organism evidence="1 2">
    <name type="scientific">Halalkalibacter alkalisediminis</name>
    <dbReference type="NCBI Taxonomy" id="935616"/>
    <lineage>
        <taxon>Bacteria</taxon>
        <taxon>Bacillati</taxon>
        <taxon>Bacillota</taxon>
        <taxon>Bacilli</taxon>
        <taxon>Bacillales</taxon>
        <taxon>Bacillaceae</taxon>
        <taxon>Halalkalibacter</taxon>
    </lineage>
</organism>
<dbReference type="PANTHER" id="PTHR39179">
    <property type="entry name" value="SPORE COAT PROTEIN I"/>
    <property type="match status" value="1"/>
</dbReference>
<dbReference type="GO" id="GO:0016301">
    <property type="term" value="F:kinase activity"/>
    <property type="evidence" value="ECO:0007669"/>
    <property type="project" value="UniProtKB-KW"/>
</dbReference>